<evidence type="ECO:0000259" key="2">
    <source>
        <dbReference type="Pfam" id="PF22936"/>
    </source>
</evidence>
<dbReference type="InterPro" id="IPR054722">
    <property type="entry name" value="PolX-like_BBD"/>
</dbReference>
<dbReference type="Pfam" id="PF22936">
    <property type="entry name" value="Pol_BBD"/>
    <property type="match status" value="1"/>
</dbReference>
<dbReference type="EMBL" id="CAMGYJ010000011">
    <property type="protein sequence ID" value="CAI0628248.1"/>
    <property type="molecule type" value="Genomic_DNA"/>
</dbReference>
<comment type="caution">
    <text evidence="3">The sequence shown here is derived from an EMBL/GenBank/DDBJ whole genome shotgun (WGS) entry which is preliminary data.</text>
</comment>
<dbReference type="InterPro" id="IPR025724">
    <property type="entry name" value="GAG-pre-integrase_dom"/>
</dbReference>
<keyword evidence="4" id="KW-1185">Reference proteome</keyword>
<protein>
    <recommendedName>
        <fullName evidence="5">GAG-pre-integrase domain-containing protein</fullName>
    </recommendedName>
</protein>
<feature type="domain" description="Retrovirus-related Pol polyprotein from transposon TNT 1-94-like beta-barrel" evidence="2">
    <location>
        <begin position="54"/>
        <end position="133"/>
    </location>
</feature>
<dbReference type="Pfam" id="PF13976">
    <property type="entry name" value="gag_pre-integrs"/>
    <property type="match status" value="1"/>
</dbReference>
<evidence type="ECO:0000259" key="1">
    <source>
        <dbReference type="Pfam" id="PF13976"/>
    </source>
</evidence>
<proteinExistence type="predicted"/>
<dbReference type="AlphaFoldDB" id="A0AAV0S4Y7"/>
<sequence>MEGNAVTSREEHQSEEEWDLEAMVASAEVVEEESRSEEQALTVQSQGMNYNKNWIFDSGCSDHMTGDKENLNVTTKYKGRRVVVTANNTKLPIAHVGNAIIASSSNAKDVQLEEVYHVPGIKKNLISITQLTAPGNYVVFGPKDVKVCKEVEIIGTPIMEGIKKNSMYVMSAESACIDSTRKNETADLWHARLGHVGYHKLKVMMKKSMLKGLPQLEECTKRFVKKIDRVSLKNLKKTQKKIYQNSEGRKGSEG</sequence>
<gene>
    <name evidence="3" type="ORF">LITE_LOCUS51577</name>
</gene>
<name>A0AAV0S4Y7_9ROSI</name>
<dbReference type="Proteomes" id="UP001154282">
    <property type="component" value="Unassembled WGS sequence"/>
</dbReference>
<organism evidence="3 4">
    <name type="scientific">Linum tenue</name>
    <dbReference type="NCBI Taxonomy" id="586396"/>
    <lineage>
        <taxon>Eukaryota</taxon>
        <taxon>Viridiplantae</taxon>
        <taxon>Streptophyta</taxon>
        <taxon>Embryophyta</taxon>
        <taxon>Tracheophyta</taxon>
        <taxon>Spermatophyta</taxon>
        <taxon>Magnoliopsida</taxon>
        <taxon>eudicotyledons</taxon>
        <taxon>Gunneridae</taxon>
        <taxon>Pentapetalae</taxon>
        <taxon>rosids</taxon>
        <taxon>fabids</taxon>
        <taxon>Malpighiales</taxon>
        <taxon>Linaceae</taxon>
        <taxon>Linum</taxon>
    </lineage>
</organism>
<evidence type="ECO:0000313" key="3">
    <source>
        <dbReference type="EMBL" id="CAI0628248.1"/>
    </source>
</evidence>
<evidence type="ECO:0000313" key="4">
    <source>
        <dbReference type="Proteomes" id="UP001154282"/>
    </source>
</evidence>
<evidence type="ECO:0008006" key="5">
    <source>
        <dbReference type="Google" id="ProtNLM"/>
    </source>
</evidence>
<accession>A0AAV0S4Y7</accession>
<reference evidence="3" key="1">
    <citation type="submission" date="2022-08" db="EMBL/GenBank/DDBJ databases">
        <authorList>
            <person name="Gutierrez-Valencia J."/>
        </authorList>
    </citation>
    <scope>NUCLEOTIDE SEQUENCE</scope>
</reference>
<feature type="domain" description="GAG-pre-integrase" evidence="1">
    <location>
        <begin position="172"/>
        <end position="216"/>
    </location>
</feature>